<sequence length="426" mass="47572">MLSRYVVYACNAISLMVLTRLFNPEIFGVVAATLTIVTLFQMVAEGGLSPTIINLQDLEVRNRNGIFGLSLLIAGALAITMQLLAPALAHFYNMPQVRQIVPYVAFALFANTAAVLPLAQLQRQQYFKRIAQAGIIAEIGSLGSTLTAYFYLPALHAYALYFPSKAALNFLTNWYYSKETEFGRPIPGAHFSAIKPLLNTTGFQLGFNFVNYFSRNLDSILVGKYLGANMLGVYDRSYRLMRYPLLILTFAMTPAIQPALRGIIHDKNTVSRLHRDLAFKLSVAGSLAAVGVYFFAKYIVLIAFGNQWLSVVPIVKLLALIIPVQTILSTSGSFFQAFNRTDLMFSTGITWTIFNVAAITFGIWKGSLEALCWSLFFSFHVNFLQIYYIMHKNILEGNYILFLKSVWPFIITTSILASISAMNFSF</sequence>
<evidence type="ECO:0000256" key="4">
    <source>
        <dbReference type="ARBA" id="ARBA00022692"/>
    </source>
</evidence>
<dbReference type="Proteomes" id="UP000653472">
    <property type="component" value="Unassembled WGS sequence"/>
</dbReference>
<keyword evidence="4 7" id="KW-0812">Transmembrane</keyword>
<feature type="transmembrane region" description="Helical" evidence="7">
    <location>
        <begin position="343"/>
        <end position="364"/>
    </location>
</feature>
<keyword evidence="3" id="KW-1003">Cell membrane</keyword>
<comment type="caution">
    <text evidence="8">The sequence shown here is derived from an EMBL/GenBank/DDBJ whole genome shotgun (WGS) entry which is preliminary data.</text>
</comment>
<evidence type="ECO:0000256" key="7">
    <source>
        <dbReference type="SAM" id="Phobius"/>
    </source>
</evidence>
<dbReference type="InterPro" id="IPR050833">
    <property type="entry name" value="Poly_Biosynth_Transport"/>
</dbReference>
<feature type="transmembrane region" description="Helical" evidence="7">
    <location>
        <begin position="26"/>
        <end position="44"/>
    </location>
</feature>
<comment type="subcellular location">
    <subcellularLocation>
        <location evidence="1">Cell membrane</location>
        <topology evidence="1">Multi-pass membrane protein</topology>
    </subcellularLocation>
</comment>
<feature type="transmembrane region" description="Helical" evidence="7">
    <location>
        <begin position="405"/>
        <end position="424"/>
    </location>
</feature>
<feature type="transmembrane region" description="Helical" evidence="7">
    <location>
        <begin position="130"/>
        <end position="152"/>
    </location>
</feature>
<feature type="transmembrane region" description="Helical" evidence="7">
    <location>
        <begin position="240"/>
        <end position="257"/>
    </location>
</feature>
<evidence type="ECO:0000256" key="1">
    <source>
        <dbReference type="ARBA" id="ARBA00004651"/>
    </source>
</evidence>
<name>A0A970B845_9GAMM</name>
<feature type="transmembrane region" description="Helical" evidence="7">
    <location>
        <begin position="277"/>
        <end position="296"/>
    </location>
</feature>
<evidence type="ECO:0000256" key="3">
    <source>
        <dbReference type="ARBA" id="ARBA00022475"/>
    </source>
</evidence>
<evidence type="ECO:0000313" key="9">
    <source>
        <dbReference type="Proteomes" id="UP000653472"/>
    </source>
</evidence>
<dbReference type="PANTHER" id="PTHR30250">
    <property type="entry name" value="PST FAMILY PREDICTED COLANIC ACID TRANSPORTER"/>
    <property type="match status" value="1"/>
</dbReference>
<dbReference type="GO" id="GO:0005886">
    <property type="term" value="C:plasma membrane"/>
    <property type="evidence" value="ECO:0007669"/>
    <property type="project" value="UniProtKB-SubCell"/>
</dbReference>
<keyword evidence="5 7" id="KW-1133">Transmembrane helix</keyword>
<organism evidence="8 9">
    <name type="scientific">Solimonas marina</name>
    <dbReference type="NCBI Taxonomy" id="2714601"/>
    <lineage>
        <taxon>Bacteria</taxon>
        <taxon>Pseudomonadati</taxon>
        <taxon>Pseudomonadota</taxon>
        <taxon>Gammaproteobacteria</taxon>
        <taxon>Nevskiales</taxon>
        <taxon>Nevskiaceae</taxon>
        <taxon>Solimonas</taxon>
    </lineage>
</organism>
<feature type="transmembrane region" description="Helical" evidence="7">
    <location>
        <begin position="65"/>
        <end position="88"/>
    </location>
</feature>
<dbReference type="Pfam" id="PF13440">
    <property type="entry name" value="Polysacc_synt_3"/>
    <property type="match status" value="1"/>
</dbReference>
<dbReference type="RefSeq" id="WP_168147116.1">
    <property type="nucleotide sequence ID" value="NZ_JAAVXB010000002.1"/>
</dbReference>
<keyword evidence="9" id="KW-1185">Reference proteome</keyword>
<gene>
    <name evidence="8" type="ORF">G7Y82_06155</name>
</gene>
<feature type="transmembrane region" description="Helical" evidence="7">
    <location>
        <begin position="371"/>
        <end position="390"/>
    </location>
</feature>
<comment type="similarity">
    <text evidence="2">Belongs to the polysaccharide synthase family.</text>
</comment>
<dbReference type="AlphaFoldDB" id="A0A970B845"/>
<evidence type="ECO:0000256" key="5">
    <source>
        <dbReference type="ARBA" id="ARBA00022989"/>
    </source>
</evidence>
<evidence type="ECO:0000313" key="8">
    <source>
        <dbReference type="EMBL" id="NKF21894.1"/>
    </source>
</evidence>
<keyword evidence="6 7" id="KW-0472">Membrane</keyword>
<proteinExistence type="inferred from homology"/>
<accession>A0A970B845</accession>
<evidence type="ECO:0000256" key="2">
    <source>
        <dbReference type="ARBA" id="ARBA00007430"/>
    </source>
</evidence>
<feature type="transmembrane region" description="Helical" evidence="7">
    <location>
        <begin position="308"/>
        <end position="328"/>
    </location>
</feature>
<dbReference type="PANTHER" id="PTHR30250:SF10">
    <property type="entry name" value="LIPOPOLYSACCHARIDE BIOSYNTHESIS PROTEIN WZXC"/>
    <property type="match status" value="1"/>
</dbReference>
<reference evidence="8" key="1">
    <citation type="submission" date="2020-03" db="EMBL/GenBank/DDBJ databases">
        <title>Solimonas marina sp. nov., isolated from deep seawater of the Pacific Ocean.</title>
        <authorList>
            <person name="Liu X."/>
            <person name="Lai Q."/>
            <person name="Sun F."/>
            <person name="Gai Y."/>
            <person name="Li G."/>
            <person name="Shao Z."/>
        </authorList>
    </citation>
    <scope>NUCLEOTIDE SEQUENCE</scope>
    <source>
        <strain evidence="8">C16B3</strain>
    </source>
</reference>
<evidence type="ECO:0000256" key="6">
    <source>
        <dbReference type="ARBA" id="ARBA00023136"/>
    </source>
</evidence>
<protein>
    <submittedName>
        <fullName evidence="8">Oligosaccharide flippase family protein</fullName>
    </submittedName>
</protein>
<feature type="transmembrane region" description="Helical" evidence="7">
    <location>
        <begin position="100"/>
        <end position="118"/>
    </location>
</feature>
<dbReference type="EMBL" id="JAAVXB010000002">
    <property type="protein sequence ID" value="NKF21894.1"/>
    <property type="molecule type" value="Genomic_DNA"/>
</dbReference>